<dbReference type="Proteomes" id="UP000269221">
    <property type="component" value="Unassembled WGS sequence"/>
</dbReference>
<protein>
    <recommendedName>
        <fullName evidence="3">ribonuclease H</fullName>
        <ecNumber evidence="3">3.1.26.4</ecNumber>
    </recommendedName>
</protein>
<keyword evidence="7" id="KW-0540">Nuclease</keyword>
<dbReference type="PANTHER" id="PTHR41694:SF4">
    <property type="entry name" value="ENDOGENOUS RETROVIRUS GROUP K MEMBER 10 POL PROTEIN-RELATED"/>
    <property type="match status" value="1"/>
</dbReference>
<feature type="region of interest" description="Disordered" evidence="15">
    <location>
        <begin position="797"/>
        <end position="816"/>
    </location>
</feature>
<dbReference type="OrthoDB" id="1430630at2759"/>
<evidence type="ECO:0000256" key="9">
    <source>
        <dbReference type="ARBA" id="ARBA00022801"/>
    </source>
</evidence>
<dbReference type="InterPro" id="IPR043128">
    <property type="entry name" value="Rev_trsase/Diguanyl_cyclase"/>
</dbReference>
<dbReference type="GO" id="GO:0004930">
    <property type="term" value="F:G protein-coupled receptor activity"/>
    <property type="evidence" value="ECO:0007669"/>
    <property type="project" value="InterPro"/>
</dbReference>
<evidence type="ECO:0000256" key="7">
    <source>
        <dbReference type="ARBA" id="ARBA00022722"/>
    </source>
</evidence>
<evidence type="ECO:0000256" key="4">
    <source>
        <dbReference type="ARBA" id="ARBA00022679"/>
    </source>
</evidence>
<feature type="transmembrane region" description="Helical" evidence="16">
    <location>
        <begin position="57"/>
        <end position="84"/>
    </location>
</feature>
<dbReference type="GO" id="GO:0016020">
    <property type="term" value="C:membrane"/>
    <property type="evidence" value="ECO:0007669"/>
    <property type="project" value="UniProtKB-SubCell"/>
</dbReference>
<dbReference type="AlphaFoldDB" id="A0A3M0JZ27"/>
<evidence type="ECO:0000256" key="2">
    <source>
        <dbReference type="ARBA" id="ARBA00010879"/>
    </source>
</evidence>
<dbReference type="PANTHER" id="PTHR41694">
    <property type="entry name" value="ENDOGENOUS RETROVIRUS GROUP K MEMBER POL PROTEIN"/>
    <property type="match status" value="1"/>
</dbReference>
<dbReference type="Gene3D" id="1.10.1200.30">
    <property type="match status" value="1"/>
</dbReference>
<sequence>MNGDPDMILAADYRPVRWWNPAELSQVETARQSKCSNSSSISHFLLLPLADTRQLQLLHFCLFLGISLAALLANGLIISAVACGHLLHTPMFFFLLNLALTDLGSILTTVPKAMHNSLWDTRNISYSGCAAQEQCQQTGMAALVQTLQLATPQESFATVVQGVDEPFLSFAGWLTAAVEKQTFETSHPHCPESPEIASLKGIEMPKVQPDRTGDTLFLSWAVAVAQHFDGIFESKEKTAALACRVLCFGDFTANAKPDGPQHISRQEQGLSLALLDMLHITKEERQSLGQVCSCDSEQNGPPIVQEEEVRQLLRCLDAHKSMGPDGIHPKVMRELADEPAKPLSIIYQQSWLTGDPRGGCGNAVDVVYLDFSKAFDTVSHSTLLEKLAAHSLDRSTLCWVKNCLHGRAQRVVGNGAACSWQPVTSGVPQGSVLGPALFNIFIDDMDVVIESLMSKFADDTKMGACVDLLEDLTPDNDHDLAKPIQTTDSFDKPYRLRLTESLLLNDDDWHFVAVDPSEPGTWPQIEQNHGTLQGTLAWERSHGPVGGSQLTSQTPHRIFEKRPTQKLNWKMDTPVWVEQWLLSKLKLKALHELVEEQLKKGNIEETTSPWNSPVFVIQKADKNKWRLLHDLRQINNVIEDMGSLQSGMSSPTMLPQNRKLAVIDIKDCFFQIPLHPDDAPEFAFLVPTVNREAPRKRYHWCVLPQGVKNSPVICQWYVASLLSAVHAAAEKAIIHHYMDDVLVCAPNDDVLTHMLDMTINALIVAGFKLQESKVQRMPPWQVPGTQNWQADHCASKIGHQDKKSGPSQMSINRVGR</sequence>
<evidence type="ECO:0000256" key="10">
    <source>
        <dbReference type="ARBA" id="ARBA00022833"/>
    </source>
</evidence>
<feature type="domain" description="Reverse transcriptase" evidence="17">
    <location>
        <begin position="598"/>
        <end position="787"/>
    </location>
</feature>
<evidence type="ECO:0000256" key="16">
    <source>
        <dbReference type="SAM" id="Phobius"/>
    </source>
</evidence>
<gene>
    <name evidence="18" type="ORF">DUI87_19457</name>
</gene>
<comment type="similarity">
    <text evidence="2">Belongs to the beta type-B retroviral polymerase family. HERV class-II K(HML-2) pol subfamily.</text>
</comment>
<evidence type="ECO:0000313" key="18">
    <source>
        <dbReference type="EMBL" id="RMC04120.1"/>
    </source>
</evidence>
<dbReference type="Pfam" id="PF00001">
    <property type="entry name" value="7tm_1"/>
    <property type="match status" value="1"/>
</dbReference>
<keyword evidence="8" id="KW-0255">Endonuclease</keyword>
<comment type="subcellular location">
    <subcellularLocation>
        <location evidence="1">Membrane</location>
    </subcellularLocation>
</comment>
<dbReference type="GO" id="GO:0004523">
    <property type="term" value="F:RNA-DNA hybrid ribonuclease activity"/>
    <property type="evidence" value="ECO:0007669"/>
    <property type="project" value="UniProtKB-EC"/>
</dbReference>
<evidence type="ECO:0000256" key="13">
    <source>
        <dbReference type="ARBA" id="ARBA00023136"/>
    </source>
</evidence>
<keyword evidence="6" id="KW-0548">Nucleotidyltransferase</keyword>
<feature type="domain" description="Reverse transcriptase" evidence="17">
    <location>
        <begin position="293"/>
        <end position="527"/>
    </location>
</feature>
<dbReference type="EC" id="3.1.26.4" evidence="3"/>
<dbReference type="PROSITE" id="PS50878">
    <property type="entry name" value="RT_POL"/>
    <property type="match status" value="2"/>
</dbReference>
<keyword evidence="10" id="KW-0862">Zinc</keyword>
<feature type="compositionally biased region" description="Polar residues" evidence="15">
    <location>
        <begin position="805"/>
        <end position="816"/>
    </location>
</feature>
<evidence type="ECO:0000313" key="19">
    <source>
        <dbReference type="Proteomes" id="UP000269221"/>
    </source>
</evidence>
<accession>A0A3M0JZ27</accession>
<evidence type="ECO:0000256" key="11">
    <source>
        <dbReference type="ARBA" id="ARBA00022918"/>
    </source>
</evidence>
<evidence type="ECO:0000259" key="17">
    <source>
        <dbReference type="PROSITE" id="PS50878"/>
    </source>
</evidence>
<keyword evidence="19" id="KW-1185">Reference proteome</keyword>
<dbReference type="SUPFAM" id="SSF56672">
    <property type="entry name" value="DNA/RNA polymerases"/>
    <property type="match status" value="2"/>
</dbReference>
<dbReference type="EMBL" id="QRBI01000127">
    <property type="protein sequence ID" value="RMC04120.1"/>
    <property type="molecule type" value="Genomic_DNA"/>
</dbReference>
<dbReference type="GO" id="GO:0003964">
    <property type="term" value="F:RNA-directed DNA polymerase activity"/>
    <property type="evidence" value="ECO:0007669"/>
    <property type="project" value="UniProtKB-KW"/>
</dbReference>
<dbReference type="InterPro" id="IPR043502">
    <property type="entry name" value="DNA/RNA_pol_sf"/>
</dbReference>
<name>A0A3M0JZ27_HIRRU</name>
<dbReference type="Gene3D" id="3.10.10.10">
    <property type="entry name" value="HIV Type 1 Reverse Transcriptase, subunit A, domain 1"/>
    <property type="match status" value="1"/>
</dbReference>
<dbReference type="SUPFAM" id="SSF81321">
    <property type="entry name" value="Family A G protein-coupled receptor-like"/>
    <property type="match status" value="1"/>
</dbReference>
<keyword evidence="4" id="KW-0808">Transferase</keyword>
<dbReference type="InterPro" id="IPR008916">
    <property type="entry name" value="Retrov_capsid_C"/>
</dbReference>
<keyword evidence="5 16" id="KW-0812">Transmembrane</keyword>
<proteinExistence type="inferred from homology"/>
<dbReference type="GO" id="GO:0035613">
    <property type="term" value="F:RNA stem-loop binding"/>
    <property type="evidence" value="ECO:0007669"/>
    <property type="project" value="TreeGrafter"/>
</dbReference>
<comment type="caution">
    <text evidence="18">The sequence shown here is derived from an EMBL/GenBank/DDBJ whole genome shotgun (WGS) entry which is preliminary data.</text>
</comment>
<keyword evidence="12 16" id="KW-1133">Transmembrane helix</keyword>
<evidence type="ECO:0000256" key="14">
    <source>
        <dbReference type="ARBA" id="ARBA00023268"/>
    </source>
</evidence>
<keyword evidence="13 16" id="KW-0472">Membrane</keyword>
<dbReference type="Pfam" id="PF00078">
    <property type="entry name" value="RVT_1"/>
    <property type="match status" value="2"/>
</dbReference>
<keyword evidence="14" id="KW-0511">Multifunctional enzyme</keyword>
<evidence type="ECO:0000256" key="6">
    <source>
        <dbReference type="ARBA" id="ARBA00022695"/>
    </source>
</evidence>
<dbReference type="Gene3D" id="3.30.70.270">
    <property type="match status" value="1"/>
</dbReference>
<dbReference type="Gene3D" id="1.20.1070.10">
    <property type="entry name" value="Rhodopsin 7-helix transmembrane proteins"/>
    <property type="match status" value="1"/>
</dbReference>
<keyword evidence="11" id="KW-0695">RNA-directed DNA polymerase</keyword>
<evidence type="ECO:0000256" key="3">
    <source>
        <dbReference type="ARBA" id="ARBA00012180"/>
    </source>
</evidence>
<keyword evidence="9" id="KW-0378">Hydrolase</keyword>
<evidence type="ECO:0000256" key="5">
    <source>
        <dbReference type="ARBA" id="ARBA00022692"/>
    </source>
</evidence>
<evidence type="ECO:0000256" key="15">
    <source>
        <dbReference type="SAM" id="MobiDB-lite"/>
    </source>
</evidence>
<organism evidence="18 19">
    <name type="scientific">Hirundo rustica rustica</name>
    <dbReference type="NCBI Taxonomy" id="333673"/>
    <lineage>
        <taxon>Eukaryota</taxon>
        <taxon>Metazoa</taxon>
        <taxon>Chordata</taxon>
        <taxon>Craniata</taxon>
        <taxon>Vertebrata</taxon>
        <taxon>Euteleostomi</taxon>
        <taxon>Archelosauria</taxon>
        <taxon>Archosauria</taxon>
        <taxon>Dinosauria</taxon>
        <taxon>Saurischia</taxon>
        <taxon>Theropoda</taxon>
        <taxon>Coelurosauria</taxon>
        <taxon>Aves</taxon>
        <taxon>Neognathae</taxon>
        <taxon>Neoaves</taxon>
        <taxon>Telluraves</taxon>
        <taxon>Australaves</taxon>
        <taxon>Passeriformes</taxon>
        <taxon>Sylvioidea</taxon>
        <taxon>Hirundinidae</taxon>
        <taxon>Hirundo</taxon>
    </lineage>
</organism>
<evidence type="ECO:0000256" key="8">
    <source>
        <dbReference type="ARBA" id="ARBA00022759"/>
    </source>
</evidence>
<evidence type="ECO:0000256" key="1">
    <source>
        <dbReference type="ARBA" id="ARBA00004370"/>
    </source>
</evidence>
<reference evidence="18 19" key="1">
    <citation type="submission" date="2018-07" db="EMBL/GenBank/DDBJ databases">
        <title>A high quality draft genome assembly of the barn swallow (H. rustica rustica).</title>
        <authorList>
            <person name="Formenti G."/>
            <person name="Chiara M."/>
            <person name="Poveda L."/>
            <person name="Francoijs K.-J."/>
            <person name="Bonisoli-Alquati A."/>
            <person name="Canova L."/>
            <person name="Gianfranceschi L."/>
            <person name="Horner D.S."/>
            <person name="Saino N."/>
        </authorList>
    </citation>
    <scope>NUCLEOTIDE SEQUENCE [LARGE SCALE GENOMIC DNA]</scope>
    <source>
        <strain evidence="18">Chelidonia</strain>
        <tissue evidence="18">Blood</tissue>
    </source>
</reference>
<evidence type="ECO:0000256" key="12">
    <source>
        <dbReference type="ARBA" id="ARBA00022989"/>
    </source>
</evidence>
<dbReference type="InterPro" id="IPR000276">
    <property type="entry name" value="GPCR_Rhodpsn"/>
</dbReference>
<dbReference type="InterPro" id="IPR000477">
    <property type="entry name" value="RT_dom"/>
</dbReference>